<evidence type="ECO:0000256" key="9">
    <source>
        <dbReference type="ARBA" id="ARBA00022984"/>
    </source>
</evidence>
<keyword evidence="3" id="KW-1003">Cell membrane</keyword>
<keyword evidence="7 23" id="KW-0812">Transmembrane</keyword>
<keyword evidence="10 23" id="KW-1133">Transmembrane helix</keyword>
<feature type="transmembrane region" description="Helical" evidence="23">
    <location>
        <begin position="357"/>
        <end position="377"/>
    </location>
</feature>
<comment type="pathway">
    <text evidence="2">Cell wall biogenesis; peptidoglycan biosynthesis.</text>
</comment>
<reference evidence="24 25" key="1">
    <citation type="submission" date="2024-03" db="EMBL/GenBank/DDBJ databases">
        <title>Human intestinal bacterial collection.</title>
        <authorList>
            <person name="Pauvert C."/>
            <person name="Hitch T.C.A."/>
            <person name="Clavel T."/>
        </authorList>
    </citation>
    <scope>NUCLEOTIDE SEQUENCE [LARGE SCALE GENOMIC DNA]</scope>
    <source>
        <strain evidence="24 25">CLA-JM-H44</strain>
    </source>
</reference>
<feature type="transmembrane region" description="Helical" evidence="23">
    <location>
        <begin position="423"/>
        <end position="444"/>
    </location>
</feature>
<evidence type="ECO:0000256" key="21">
    <source>
        <dbReference type="ARBA" id="ARBA00049966"/>
    </source>
</evidence>
<evidence type="ECO:0000256" key="17">
    <source>
        <dbReference type="ARBA" id="ARBA00041185"/>
    </source>
</evidence>
<comment type="catalytic activity">
    <reaction evidence="20">
        <text>[GlcNAc-(1-&gt;4)-Mur2Ac(oyl-L-Ala-gamma-D-Glu-L-Lys-D-Ala-D-Ala)](n)-di-trans,octa-cis-undecaprenyl diphosphate + beta-D-GlcNAc-(1-&gt;4)-Mur2Ac(oyl-L-Ala-gamma-D-Glu-L-Lys-D-Ala-D-Ala)-di-trans,octa-cis-undecaprenyl diphosphate = [GlcNAc-(1-&gt;4)-Mur2Ac(oyl-L-Ala-gamma-D-Glu-L-Lys-D-Ala-D-Ala)](n+1)-di-trans,octa-cis-undecaprenyl diphosphate + di-trans,octa-cis-undecaprenyl diphosphate + H(+)</text>
        <dbReference type="Rhea" id="RHEA:23708"/>
        <dbReference type="Rhea" id="RHEA-COMP:9602"/>
        <dbReference type="Rhea" id="RHEA-COMP:9603"/>
        <dbReference type="ChEBI" id="CHEBI:15378"/>
        <dbReference type="ChEBI" id="CHEBI:58405"/>
        <dbReference type="ChEBI" id="CHEBI:60033"/>
        <dbReference type="ChEBI" id="CHEBI:78435"/>
        <dbReference type="EC" id="2.4.99.28"/>
    </reaction>
</comment>
<dbReference type="Pfam" id="PF01098">
    <property type="entry name" value="FTSW_RODA_SPOVE"/>
    <property type="match status" value="1"/>
</dbReference>
<evidence type="ECO:0000256" key="12">
    <source>
        <dbReference type="ARBA" id="ARBA00023306"/>
    </source>
</evidence>
<evidence type="ECO:0000256" key="22">
    <source>
        <dbReference type="SAM" id="MobiDB-lite"/>
    </source>
</evidence>
<evidence type="ECO:0000256" key="8">
    <source>
        <dbReference type="ARBA" id="ARBA00022960"/>
    </source>
</evidence>
<evidence type="ECO:0000256" key="23">
    <source>
        <dbReference type="SAM" id="Phobius"/>
    </source>
</evidence>
<keyword evidence="8" id="KW-0133">Cell shape</keyword>
<dbReference type="Proteomes" id="UP001489509">
    <property type="component" value="Unassembled WGS sequence"/>
</dbReference>
<feature type="transmembrane region" description="Helical" evidence="23">
    <location>
        <begin position="117"/>
        <end position="139"/>
    </location>
</feature>
<feature type="compositionally biased region" description="Basic residues" evidence="22">
    <location>
        <begin position="37"/>
        <end position="46"/>
    </location>
</feature>
<dbReference type="NCBIfam" id="TIGR02614">
    <property type="entry name" value="ftsW"/>
    <property type="match status" value="1"/>
</dbReference>
<evidence type="ECO:0000256" key="14">
    <source>
        <dbReference type="ARBA" id="ARBA00032370"/>
    </source>
</evidence>
<feature type="transmembrane region" description="Helical" evidence="23">
    <location>
        <begin position="389"/>
        <end position="411"/>
    </location>
</feature>
<proteinExistence type="inferred from homology"/>
<evidence type="ECO:0000256" key="4">
    <source>
        <dbReference type="ARBA" id="ARBA00022618"/>
    </source>
</evidence>
<organism evidence="24 25">
    <name type="scientific">Solibaculum intestinale</name>
    <dbReference type="NCBI Taxonomy" id="3133165"/>
    <lineage>
        <taxon>Bacteria</taxon>
        <taxon>Bacillati</taxon>
        <taxon>Bacillota</taxon>
        <taxon>Clostridia</taxon>
        <taxon>Eubacteriales</taxon>
        <taxon>Oscillospiraceae</taxon>
        <taxon>Solibaculum</taxon>
    </lineage>
</organism>
<evidence type="ECO:0000256" key="16">
    <source>
        <dbReference type="ARBA" id="ARBA00038053"/>
    </source>
</evidence>
<dbReference type="EC" id="2.4.99.28" evidence="19"/>
<dbReference type="InterPro" id="IPR013437">
    <property type="entry name" value="FtsW"/>
</dbReference>
<dbReference type="PANTHER" id="PTHR30474:SF2">
    <property type="entry name" value="PEPTIDOGLYCAN GLYCOSYLTRANSFERASE FTSW-RELATED"/>
    <property type="match status" value="1"/>
</dbReference>
<comment type="subcellular location">
    <subcellularLocation>
        <location evidence="1">Cell membrane</location>
        <topology evidence="1">Multi-pass membrane protein</topology>
    </subcellularLocation>
</comment>
<protein>
    <recommendedName>
        <fullName evidence="17">Probable peptidoglycan glycosyltransferase FtsW</fullName>
        <ecNumber evidence="19">2.4.99.28</ecNumber>
    </recommendedName>
    <alternativeName>
        <fullName evidence="18">Cell division protein FtsW</fullName>
    </alternativeName>
    <alternativeName>
        <fullName evidence="15">Cell wall polymerase</fullName>
    </alternativeName>
    <alternativeName>
        <fullName evidence="14">Peptidoglycan polymerase</fullName>
    </alternativeName>
</protein>
<name>A0ABV1E2P0_9FIRM</name>
<keyword evidence="12" id="KW-0131">Cell cycle</keyword>
<feature type="transmembrane region" description="Helical" evidence="23">
    <location>
        <begin position="80"/>
        <end position="105"/>
    </location>
</feature>
<dbReference type="InterPro" id="IPR001182">
    <property type="entry name" value="FtsW/RodA"/>
</dbReference>
<keyword evidence="5" id="KW-0328">Glycosyltransferase</keyword>
<feature type="transmembrane region" description="Helical" evidence="23">
    <location>
        <begin position="259"/>
        <end position="278"/>
    </location>
</feature>
<evidence type="ECO:0000256" key="10">
    <source>
        <dbReference type="ARBA" id="ARBA00022989"/>
    </source>
</evidence>
<feature type="compositionally biased region" description="Polar residues" evidence="22">
    <location>
        <begin position="1"/>
        <end position="12"/>
    </location>
</feature>
<evidence type="ECO:0000256" key="6">
    <source>
        <dbReference type="ARBA" id="ARBA00022679"/>
    </source>
</evidence>
<dbReference type="InterPro" id="IPR036259">
    <property type="entry name" value="MFS_trans_sf"/>
</dbReference>
<gene>
    <name evidence="24" type="primary">ftsW</name>
    <name evidence="24" type="ORF">WMO26_07960</name>
</gene>
<evidence type="ECO:0000256" key="7">
    <source>
        <dbReference type="ARBA" id="ARBA00022692"/>
    </source>
</evidence>
<dbReference type="EMBL" id="JBBMFD010000012">
    <property type="protein sequence ID" value="MEQ2440756.1"/>
    <property type="molecule type" value="Genomic_DNA"/>
</dbReference>
<feature type="transmembrane region" description="Helical" evidence="23">
    <location>
        <begin position="235"/>
        <end position="252"/>
    </location>
</feature>
<evidence type="ECO:0000313" key="25">
    <source>
        <dbReference type="Proteomes" id="UP001489509"/>
    </source>
</evidence>
<sequence>MQSQPSKRTVSSGHPKKRRPAAKPRPTVSHPATEKAKHQHRIKKRPVPAADAQTASLTRGSESPLKRRNKLFSAGGSFDIPFFIIVMALLIIGVLMMFSASYAYAYYSSKFGNDGLFFVKQQVLFAVIGVAAMLFISAINYRVLHFWSLIIFGISVLLLIAVLFFPDRNGAHRWIPYPINFQPSEIAKFAVIAIFAHFMSLNQKRMNTLRHGVLPYVSILVVVSALLIVEPHLSATILVCAIGGIMMIVGGTPLKYFGIAAGAAVACFVVVFFFPNLLPGGVGEMVQEKLAHAYQRIEVWQDPFVDLRGDGWQTVQSLYAIASGGFMGVGLGNSRQKYMYISEPQNDFVFAVVCEELGFVGAAVIIILFALLVWRGFVIAMRAEDKFGALLAVGLTVQVGLQAFLNIAVVTNTIPNTGISLPFFSYGGSSLIMLLAQMGVILSVSRGSKLRKSV</sequence>
<evidence type="ECO:0000256" key="3">
    <source>
        <dbReference type="ARBA" id="ARBA00022475"/>
    </source>
</evidence>
<feature type="region of interest" description="Disordered" evidence="22">
    <location>
        <begin position="1"/>
        <end position="62"/>
    </location>
</feature>
<accession>A0ABV1E2P0</accession>
<comment type="function">
    <text evidence="21">Peptidoglycan polymerase that is essential for cell division.</text>
</comment>
<dbReference type="PANTHER" id="PTHR30474">
    <property type="entry name" value="CELL CYCLE PROTEIN"/>
    <property type="match status" value="1"/>
</dbReference>
<comment type="similarity">
    <text evidence="16">Belongs to the SEDS family. FtsW subfamily.</text>
</comment>
<comment type="caution">
    <text evidence="24">The sequence shown here is derived from an EMBL/GenBank/DDBJ whole genome shotgun (WGS) entry which is preliminary data.</text>
</comment>
<keyword evidence="6" id="KW-0808">Transferase</keyword>
<evidence type="ECO:0000256" key="20">
    <source>
        <dbReference type="ARBA" id="ARBA00049902"/>
    </source>
</evidence>
<feature type="transmembrane region" description="Helical" evidence="23">
    <location>
        <begin position="213"/>
        <end position="229"/>
    </location>
</feature>
<feature type="transmembrane region" description="Helical" evidence="23">
    <location>
        <begin position="186"/>
        <end position="201"/>
    </location>
</feature>
<dbReference type="SUPFAM" id="SSF103473">
    <property type="entry name" value="MFS general substrate transporter"/>
    <property type="match status" value="1"/>
</dbReference>
<evidence type="ECO:0000313" key="24">
    <source>
        <dbReference type="EMBL" id="MEQ2440756.1"/>
    </source>
</evidence>
<keyword evidence="11 23" id="KW-0472">Membrane</keyword>
<feature type="transmembrane region" description="Helical" evidence="23">
    <location>
        <begin position="146"/>
        <end position="166"/>
    </location>
</feature>
<dbReference type="RefSeq" id="WP_349219426.1">
    <property type="nucleotide sequence ID" value="NZ_JBBMFD010000012.1"/>
</dbReference>
<keyword evidence="4" id="KW-0132">Cell division</keyword>
<keyword evidence="25" id="KW-1185">Reference proteome</keyword>
<evidence type="ECO:0000256" key="5">
    <source>
        <dbReference type="ARBA" id="ARBA00022676"/>
    </source>
</evidence>
<dbReference type="Gene3D" id="1.20.1250.20">
    <property type="entry name" value="MFS general substrate transporter like domains"/>
    <property type="match status" value="1"/>
</dbReference>
<evidence type="ECO:0000256" key="15">
    <source>
        <dbReference type="ARBA" id="ARBA00033270"/>
    </source>
</evidence>
<evidence type="ECO:0000256" key="18">
    <source>
        <dbReference type="ARBA" id="ARBA00041418"/>
    </source>
</evidence>
<evidence type="ECO:0000256" key="11">
    <source>
        <dbReference type="ARBA" id="ARBA00023136"/>
    </source>
</evidence>
<evidence type="ECO:0000256" key="13">
    <source>
        <dbReference type="ARBA" id="ARBA00023316"/>
    </source>
</evidence>
<evidence type="ECO:0000256" key="2">
    <source>
        <dbReference type="ARBA" id="ARBA00004752"/>
    </source>
</evidence>
<keyword evidence="9" id="KW-0573">Peptidoglycan synthesis</keyword>
<evidence type="ECO:0000256" key="1">
    <source>
        <dbReference type="ARBA" id="ARBA00004651"/>
    </source>
</evidence>
<keyword evidence="13" id="KW-0961">Cell wall biogenesis/degradation</keyword>
<evidence type="ECO:0000256" key="19">
    <source>
        <dbReference type="ARBA" id="ARBA00044770"/>
    </source>
</evidence>